<dbReference type="GO" id="GO:0004565">
    <property type="term" value="F:beta-galactosidase activity"/>
    <property type="evidence" value="ECO:0007669"/>
    <property type="project" value="UniProtKB-EC"/>
</dbReference>
<feature type="domain" description="Glycosyl hydrolases family 2 sugar binding" evidence="6">
    <location>
        <begin position="56"/>
        <end position="180"/>
    </location>
</feature>
<evidence type="ECO:0000256" key="2">
    <source>
        <dbReference type="ARBA" id="ARBA00007401"/>
    </source>
</evidence>
<dbReference type="InterPro" id="IPR050347">
    <property type="entry name" value="Bact_Beta-galactosidase"/>
</dbReference>
<sequence length="180" mass="21037">MVISITTGMAQTDFPADLENPKMFNQNKEEPHTTLLPFDNPEGVIENDWEKSPYYQSLNGTWKFNWVRKPADRPKEFYKPEFNVDDWDNIPVPSNWELQGYGIPIYVNISYEWTSDPQPPQIPHDYNPVGSYRRNFTLPEGWKDRQVFIHFGAVKSAMYIWINGQKVGFSQGSKTPAEWD</sequence>
<dbReference type="Gene3D" id="2.60.120.260">
    <property type="entry name" value="Galactose-binding domain-like"/>
    <property type="match status" value="1"/>
</dbReference>
<evidence type="ECO:0000259" key="6">
    <source>
        <dbReference type="Pfam" id="PF02837"/>
    </source>
</evidence>
<evidence type="ECO:0000256" key="3">
    <source>
        <dbReference type="ARBA" id="ARBA00012756"/>
    </source>
</evidence>
<dbReference type="InterPro" id="IPR006104">
    <property type="entry name" value="Glyco_hydro_2_N"/>
</dbReference>
<evidence type="ECO:0000256" key="4">
    <source>
        <dbReference type="ARBA" id="ARBA00022801"/>
    </source>
</evidence>
<keyword evidence="5" id="KW-0326">Glycosidase</keyword>
<organism evidence="7">
    <name type="scientific">marine sediment metagenome</name>
    <dbReference type="NCBI Taxonomy" id="412755"/>
    <lineage>
        <taxon>unclassified sequences</taxon>
        <taxon>metagenomes</taxon>
        <taxon>ecological metagenomes</taxon>
    </lineage>
</organism>
<evidence type="ECO:0000313" key="7">
    <source>
        <dbReference type="EMBL" id="GAH74700.1"/>
    </source>
</evidence>
<evidence type="ECO:0000256" key="5">
    <source>
        <dbReference type="ARBA" id="ARBA00023295"/>
    </source>
</evidence>
<protein>
    <recommendedName>
        <fullName evidence="3">beta-galactosidase</fullName>
        <ecNumber evidence="3">3.2.1.23</ecNumber>
    </recommendedName>
</protein>
<name>X1IZL2_9ZZZZ</name>
<comment type="catalytic activity">
    <reaction evidence="1">
        <text>Hydrolysis of terminal non-reducing beta-D-galactose residues in beta-D-galactosides.</text>
        <dbReference type="EC" id="3.2.1.23"/>
    </reaction>
</comment>
<dbReference type="PANTHER" id="PTHR46323">
    <property type="entry name" value="BETA-GALACTOSIDASE"/>
    <property type="match status" value="1"/>
</dbReference>
<dbReference type="Pfam" id="PF02837">
    <property type="entry name" value="Glyco_hydro_2_N"/>
    <property type="match status" value="1"/>
</dbReference>
<gene>
    <name evidence="7" type="ORF">S03H2_45944</name>
</gene>
<dbReference type="PANTHER" id="PTHR46323:SF2">
    <property type="entry name" value="BETA-GALACTOSIDASE"/>
    <property type="match status" value="1"/>
</dbReference>
<evidence type="ECO:0000256" key="1">
    <source>
        <dbReference type="ARBA" id="ARBA00001412"/>
    </source>
</evidence>
<dbReference type="SUPFAM" id="SSF49785">
    <property type="entry name" value="Galactose-binding domain-like"/>
    <property type="match status" value="1"/>
</dbReference>
<accession>X1IZL2</accession>
<dbReference type="EMBL" id="BARU01028811">
    <property type="protein sequence ID" value="GAH74700.1"/>
    <property type="molecule type" value="Genomic_DNA"/>
</dbReference>
<dbReference type="AlphaFoldDB" id="X1IZL2"/>
<dbReference type="InterPro" id="IPR008979">
    <property type="entry name" value="Galactose-bd-like_sf"/>
</dbReference>
<dbReference type="GO" id="GO:0005990">
    <property type="term" value="P:lactose catabolic process"/>
    <property type="evidence" value="ECO:0007669"/>
    <property type="project" value="TreeGrafter"/>
</dbReference>
<dbReference type="GO" id="GO:0009341">
    <property type="term" value="C:beta-galactosidase complex"/>
    <property type="evidence" value="ECO:0007669"/>
    <property type="project" value="TreeGrafter"/>
</dbReference>
<keyword evidence="4" id="KW-0378">Hydrolase</keyword>
<feature type="non-terminal residue" evidence="7">
    <location>
        <position position="180"/>
    </location>
</feature>
<proteinExistence type="inferred from homology"/>
<dbReference type="EC" id="3.2.1.23" evidence="3"/>
<reference evidence="7" key="1">
    <citation type="journal article" date="2014" name="Front. Microbiol.">
        <title>High frequency of phylogenetically diverse reductive dehalogenase-homologous genes in deep subseafloor sedimentary metagenomes.</title>
        <authorList>
            <person name="Kawai M."/>
            <person name="Futagami T."/>
            <person name="Toyoda A."/>
            <person name="Takaki Y."/>
            <person name="Nishi S."/>
            <person name="Hori S."/>
            <person name="Arai W."/>
            <person name="Tsubouchi T."/>
            <person name="Morono Y."/>
            <person name="Uchiyama I."/>
            <person name="Ito T."/>
            <person name="Fujiyama A."/>
            <person name="Inagaki F."/>
            <person name="Takami H."/>
        </authorList>
    </citation>
    <scope>NUCLEOTIDE SEQUENCE</scope>
    <source>
        <strain evidence="7">Expedition CK06-06</strain>
    </source>
</reference>
<comment type="caution">
    <text evidence="7">The sequence shown here is derived from an EMBL/GenBank/DDBJ whole genome shotgun (WGS) entry which is preliminary data.</text>
</comment>
<comment type="similarity">
    <text evidence="2">Belongs to the glycosyl hydrolase 2 family.</text>
</comment>